<dbReference type="EMBL" id="SLXH01000022">
    <property type="protein sequence ID" value="TCP15946.1"/>
    <property type="molecule type" value="Genomic_DNA"/>
</dbReference>
<evidence type="ECO:0000313" key="3">
    <source>
        <dbReference type="Proteomes" id="UP000295182"/>
    </source>
</evidence>
<dbReference type="Pfam" id="PF04796">
    <property type="entry name" value="RepA_C"/>
    <property type="match status" value="1"/>
</dbReference>
<organism evidence="2 3">
    <name type="scientific">Simplicispira metamorpha</name>
    <dbReference type="NCBI Taxonomy" id="80881"/>
    <lineage>
        <taxon>Bacteria</taxon>
        <taxon>Pseudomonadati</taxon>
        <taxon>Pseudomonadota</taxon>
        <taxon>Betaproteobacteria</taxon>
        <taxon>Burkholderiales</taxon>
        <taxon>Comamonadaceae</taxon>
        <taxon>Simplicispira</taxon>
    </lineage>
</organism>
<feature type="compositionally biased region" description="Polar residues" evidence="1">
    <location>
        <begin position="1"/>
        <end position="11"/>
    </location>
</feature>
<gene>
    <name evidence="2" type="ORF">EV674_12217</name>
</gene>
<comment type="caution">
    <text evidence="2">The sequence shown here is derived from an EMBL/GenBank/DDBJ whole genome shotgun (WGS) entry which is preliminary data.</text>
</comment>
<name>A0A4V2SJK1_9BURK</name>
<feature type="region of interest" description="Disordered" evidence="1">
    <location>
        <begin position="1"/>
        <end position="26"/>
    </location>
</feature>
<accession>A0A4V2SJK1</accession>
<proteinExistence type="predicted"/>
<dbReference type="InterPro" id="IPR006881">
    <property type="entry name" value="RepA_C"/>
</dbReference>
<protein>
    <submittedName>
        <fullName evidence="2">RepA protein</fullName>
    </submittedName>
</protein>
<dbReference type="Proteomes" id="UP000295182">
    <property type="component" value="Unassembled WGS sequence"/>
</dbReference>
<dbReference type="AlphaFoldDB" id="A0A4V2SJK1"/>
<evidence type="ECO:0000313" key="2">
    <source>
        <dbReference type="EMBL" id="TCP15946.1"/>
    </source>
</evidence>
<evidence type="ECO:0000256" key="1">
    <source>
        <dbReference type="SAM" id="MobiDB-lite"/>
    </source>
</evidence>
<keyword evidence="3" id="KW-1185">Reference proteome</keyword>
<sequence length="406" mass="45672">MQQPSSQQVQVDFSEKPRTSTRVSKPHAIPREMGINEDTVTIKDASLAKISDSAYAIRKEKEARSKASKVSYVCQSLIDKSPTEDDALALMPIWLLPSALPYQNIPQDVQSWSRYAGKESIVLQPGTYFDEKTNSNIIMGYPNGKYPRLVILYLTTCVSLLEAKYADKESSYRSPEERTIRLRGDEFLPSLLEFAFDGSRSAITSAGERGLFTLFKEQFIRLLGAHITVSFKSETDYRMVRLNITDAVHLKAFIDSSGSAFWNMSIVLSENFYNAVKARAVPVDVRIAKFLGKSPQALDIYCWLSQQVYLLNHVGTRARRSFTWDELFSNFGPDIKSTSAKAHAVQLKTFKRAFVRSLENIQGAWKSLAPRVETSSEGVMIHRGITLTVSPTKIRLAENKLPTPYA</sequence>
<reference evidence="2 3" key="1">
    <citation type="submission" date="2019-03" db="EMBL/GenBank/DDBJ databases">
        <title>Genomic Encyclopedia of Type Strains, Phase IV (KMG-IV): sequencing the most valuable type-strain genomes for metagenomic binning, comparative biology and taxonomic classification.</title>
        <authorList>
            <person name="Goeker M."/>
        </authorList>
    </citation>
    <scope>NUCLEOTIDE SEQUENCE [LARGE SCALE GENOMIC DNA]</scope>
    <source>
        <strain evidence="2 3">DSM 1837</strain>
    </source>
</reference>